<dbReference type="Proteomes" id="UP000265882">
    <property type="component" value="Unassembled WGS sequence"/>
</dbReference>
<organism evidence="2 3">
    <name type="scientific">Abyssobacteria bacterium (strain SURF_5)</name>
    <dbReference type="NCBI Taxonomy" id="2093360"/>
    <lineage>
        <taxon>Bacteria</taxon>
        <taxon>Pseudomonadati</taxon>
        <taxon>Candidatus Hydrogenedentota</taxon>
        <taxon>Candidatus Abyssobacteria</taxon>
    </lineage>
</organism>
<evidence type="ECO:0000313" key="2">
    <source>
        <dbReference type="EMBL" id="RJP26283.1"/>
    </source>
</evidence>
<proteinExistence type="predicted"/>
<reference evidence="2 3" key="1">
    <citation type="journal article" date="2017" name="ISME J.">
        <title>Energy and carbon metabolisms in a deep terrestrial subsurface fluid microbial community.</title>
        <authorList>
            <person name="Momper L."/>
            <person name="Jungbluth S.P."/>
            <person name="Lee M.D."/>
            <person name="Amend J.P."/>
        </authorList>
    </citation>
    <scope>NUCLEOTIDE SEQUENCE [LARGE SCALE GENOMIC DNA]</scope>
    <source>
        <strain evidence="2">SURF_5</strain>
    </source>
</reference>
<name>A0A3A4P0P7_ABYX5</name>
<gene>
    <name evidence="2" type="ORF">C4520_00800</name>
</gene>
<protein>
    <submittedName>
        <fullName evidence="2">Uncharacterized protein</fullName>
    </submittedName>
</protein>
<comment type="caution">
    <text evidence="2">The sequence shown here is derived from an EMBL/GenBank/DDBJ whole genome shotgun (WGS) entry which is preliminary data.</text>
</comment>
<dbReference type="EMBL" id="QZKU01000010">
    <property type="protein sequence ID" value="RJP26283.1"/>
    <property type="molecule type" value="Genomic_DNA"/>
</dbReference>
<evidence type="ECO:0000313" key="3">
    <source>
        <dbReference type="Proteomes" id="UP000265882"/>
    </source>
</evidence>
<accession>A0A3A4P0P7</accession>
<dbReference type="AlphaFoldDB" id="A0A3A4P0P7"/>
<sequence>MQTGIRCSEIMEGVRISKTPMTSMENRAVWPRRKSPLSPFVEGGEAARGGLAPKSKPNDVPTWLVHRAQA</sequence>
<feature type="region of interest" description="Disordered" evidence="1">
    <location>
        <begin position="34"/>
        <end position="62"/>
    </location>
</feature>
<evidence type="ECO:0000256" key="1">
    <source>
        <dbReference type="SAM" id="MobiDB-lite"/>
    </source>
</evidence>